<dbReference type="GO" id="GO:0003700">
    <property type="term" value="F:DNA-binding transcription factor activity"/>
    <property type="evidence" value="ECO:0007669"/>
    <property type="project" value="InterPro"/>
</dbReference>
<protein>
    <submittedName>
        <fullName evidence="5">GntR family transcriptional regulator</fullName>
    </submittedName>
</protein>
<reference evidence="6" key="1">
    <citation type="submission" date="2016-10" db="EMBL/GenBank/DDBJ databases">
        <authorList>
            <person name="Varghese N."/>
            <person name="Submissions S."/>
        </authorList>
    </citation>
    <scope>NUCLEOTIDE SEQUENCE [LARGE SCALE GENOMIC DNA]</scope>
    <source>
        <strain>GEY</strain>
        <strain evidence="6">DSM 9560</strain>
    </source>
</reference>
<proteinExistence type="predicted"/>
<accession>A0A1I2JMU0</accession>
<dbReference type="Gene3D" id="3.40.1410.10">
    <property type="entry name" value="Chorismate lyase-like"/>
    <property type="match status" value="1"/>
</dbReference>
<feature type="domain" description="HTH gntR-type" evidence="4">
    <location>
        <begin position="4"/>
        <end position="72"/>
    </location>
</feature>
<dbReference type="SUPFAM" id="SSF46785">
    <property type="entry name" value="Winged helix' DNA-binding domain"/>
    <property type="match status" value="1"/>
</dbReference>
<name>A0A1I2JMU0_9BACT</name>
<evidence type="ECO:0000259" key="4">
    <source>
        <dbReference type="PROSITE" id="PS50949"/>
    </source>
</evidence>
<evidence type="ECO:0000313" key="6">
    <source>
        <dbReference type="Proteomes" id="UP000199513"/>
    </source>
</evidence>
<dbReference type="EMBL" id="FONY01000057">
    <property type="protein sequence ID" value="SFF55904.1"/>
    <property type="molecule type" value="Genomic_DNA"/>
</dbReference>
<dbReference type="GO" id="GO:0003677">
    <property type="term" value="F:DNA binding"/>
    <property type="evidence" value="ECO:0007669"/>
    <property type="project" value="UniProtKB-KW"/>
</dbReference>
<dbReference type="InterPro" id="IPR028978">
    <property type="entry name" value="Chorismate_lyase_/UTRA_dom_sf"/>
</dbReference>
<keyword evidence="1" id="KW-0805">Transcription regulation</keyword>
<dbReference type="Pfam" id="PF00392">
    <property type="entry name" value="GntR"/>
    <property type="match status" value="1"/>
</dbReference>
<organism evidence="5 6">
    <name type="scientific">Thermoflexibacter ruber</name>
    <dbReference type="NCBI Taxonomy" id="1003"/>
    <lineage>
        <taxon>Bacteria</taxon>
        <taxon>Pseudomonadati</taxon>
        <taxon>Bacteroidota</taxon>
        <taxon>Cytophagia</taxon>
        <taxon>Cytophagales</taxon>
        <taxon>Thermoflexibacteraceae</taxon>
        <taxon>Thermoflexibacter</taxon>
    </lineage>
</organism>
<keyword evidence="2" id="KW-0238">DNA-binding</keyword>
<dbReference type="SMART" id="SM00345">
    <property type="entry name" value="HTH_GNTR"/>
    <property type="match status" value="1"/>
</dbReference>
<dbReference type="InterPro" id="IPR011663">
    <property type="entry name" value="UTRA"/>
</dbReference>
<dbReference type="PROSITE" id="PS50949">
    <property type="entry name" value="HTH_GNTR"/>
    <property type="match status" value="1"/>
</dbReference>
<dbReference type="GO" id="GO:0045892">
    <property type="term" value="P:negative regulation of DNA-templated transcription"/>
    <property type="evidence" value="ECO:0007669"/>
    <property type="project" value="TreeGrafter"/>
</dbReference>
<evidence type="ECO:0000313" key="5">
    <source>
        <dbReference type="EMBL" id="SFF55904.1"/>
    </source>
</evidence>
<keyword evidence="6" id="KW-1185">Reference proteome</keyword>
<dbReference type="PANTHER" id="PTHR44846:SF1">
    <property type="entry name" value="MANNOSYL-D-GLYCERATE TRANSPORT_METABOLISM SYSTEM REPRESSOR MNGR-RELATED"/>
    <property type="match status" value="1"/>
</dbReference>
<keyword evidence="3" id="KW-0804">Transcription</keyword>
<dbReference type="SUPFAM" id="SSF64288">
    <property type="entry name" value="Chorismate lyase-like"/>
    <property type="match status" value="1"/>
</dbReference>
<dbReference type="PRINTS" id="PR00035">
    <property type="entry name" value="HTHGNTR"/>
</dbReference>
<dbReference type="InterPro" id="IPR036390">
    <property type="entry name" value="WH_DNA-bd_sf"/>
</dbReference>
<dbReference type="OrthoDB" id="9815017at2"/>
<evidence type="ECO:0000256" key="2">
    <source>
        <dbReference type="ARBA" id="ARBA00023125"/>
    </source>
</evidence>
<dbReference type="Gene3D" id="1.10.10.10">
    <property type="entry name" value="Winged helix-like DNA-binding domain superfamily/Winged helix DNA-binding domain"/>
    <property type="match status" value="1"/>
</dbReference>
<dbReference type="Pfam" id="PF07702">
    <property type="entry name" value="UTRA"/>
    <property type="match status" value="1"/>
</dbReference>
<dbReference type="InterPro" id="IPR036388">
    <property type="entry name" value="WH-like_DNA-bd_sf"/>
</dbReference>
<evidence type="ECO:0000256" key="1">
    <source>
        <dbReference type="ARBA" id="ARBA00023015"/>
    </source>
</evidence>
<dbReference type="InterPro" id="IPR000524">
    <property type="entry name" value="Tscrpt_reg_HTH_GntR"/>
</dbReference>
<dbReference type="InterPro" id="IPR050679">
    <property type="entry name" value="Bact_HTH_transcr_reg"/>
</dbReference>
<dbReference type="CDD" id="cd07377">
    <property type="entry name" value="WHTH_GntR"/>
    <property type="match status" value="1"/>
</dbReference>
<dbReference type="Proteomes" id="UP000199513">
    <property type="component" value="Unassembled WGS sequence"/>
</dbReference>
<evidence type="ECO:0000256" key="3">
    <source>
        <dbReference type="ARBA" id="ARBA00023163"/>
    </source>
</evidence>
<dbReference type="AlphaFoldDB" id="A0A1I2JMU0"/>
<gene>
    <name evidence="5" type="ORF">SAMN04488541_105718</name>
</gene>
<dbReference type="STRING" id="1003.SAMN04488541_105718"/>
<dbReference type="SMART" id="SM00866">
    <property type="entry name" value="UTRA"/>
    <property type="match status" value="1"/>
</dbReference>
<dbReference type="RefSeq" id="WP_091549314.1">
    <property type="nucleotide sequence ID" value="NZ_FONY01000057.1"/>
</dbReference>
<sequence>MEKNFIYTLIYQDLKREIQEGKYKAGSLLPSENDLCKTYQTTRVTVRHALDKLLQEELIYKEKGKGSFIKAQIRSLGLLSFKGFSEVVGKAYSIKTQILQPLSIQSFPPNFLYELSQKEKESKCIFLERLRFVDDEPVMLEKTYLPNIISEKPLENIIKEPLLEDSLFKTLQNKFQIEVTGVEQAIKAILSNRLYSELLKLTFKSPMLYIQRRYTTNIKDFYIYSLLYCNTSKYAISNTF</sequence>
<dbReference type="PANTHER" id="PTHR44846">
    <property type="entry name" value="MANNOSYL-D-GLYCERATE TRANSPORT/METABOLISM SYSTEM REPRESSOR MNGR-RELATED"/>
    <property type="match status" value="1"/>
</dbReference>